<protein>
    <submittedName>
        <fullName evidence="2">Odorant receptor 46a-like isoform X1</fullName>
    </submittedName>
</protein>
<keyword evidence="1" id="KW-0812">Transmembrane</keyword>
<feature type="transmembrane region" description="Helical" evidence="1">
    <location>
        <begin position="484"/>
        <end position="504"/>
    </location>
</feature>
<name>A0ABD2BPM4_VESMC</name>
<accession>A0ABD2BPM4</accession>
<keyword evidence="1" id="KW-0472">Membrane</keyword>
<feature type="transmembrane region" description="Helical" evidence="1">
    <location>
        <begin position="509"/>
        <end position="527"/>
    </location>
</feature>
<feature type="transmembrane region" description="Helical" evidence="1">
    <location>
        <begin position="150"/>
        <end position="177"/>
    </location>
</feature>
<dbReference type="EMBL" id="JAYRBN010000071">
    <property type="protein sequence ID" value="KAL2734731.1"/>
    <property type="molecule type" value="Genomic_DNA"/>
</dbReference>
<sequence>MSPKQLIYICILNFMVAVGSLSQIYLIITSELKVVPITKLMETTLPSLCFATCYYNLLSHVTIMKKILRHIKCDWDNLAHKPELIILKEYANRTRTYTLIIAIAFYLYITSLIFPSVLRIFLYYFDEANETVLTLPVCLDNFMKGQINHYLALLFECVFLFIMSTIGIAHYSIFVLITQHTCALFNVVASKIEKRFKSNPHKFNHANNRSKLAQEYEWLVDIIESYDNAIEFLFQLLSYSTNTNEGLQKCIYIIGSMFVIYIYNYLGQKLIDYHTEIYMKFTILLVIIENTENVTFFHNEEHGAMQFITERSYRIWRYDVSPKQLIYICALNFMIAVGSFSQIYLLLASELKVVPIIKLMETTLPSLCFAMCYYNILVNTTTVRNSNISFCIISDKNVCYRRFIPSNFQMKRILHHIKFDWDKLADKPELIILKRYANRTRLCTIIIAIAFYLYIIFLISPSAVRFLLYSLNVANETKLVLPNYYWAFFFECAFIFIISTIGIAHYSMFVLIVQHACALFNIVASRIEDGFKSNPLNLNDANHSIFAQEYEWLVDIIKLYDNAVDFANLMKLYHEKIYPFEVFSSLLFIIISYLYLLSFTMSNSILLVFIENAKNVTLYDNEEHDAMQSFYKGSDCIIQSAFCCVRKKHLLVDYWTKGGETLDRNLSQEVVRIFDPEKCIGLKLIEMKKILYSIKCDWDKLANKPELIILKRYASRSKLCTITIAISFYLYITFLMLPSVVCILPHVFGVVNGTELALPIHQMHYYLTFFFECTLLTVICTIGIAYCSMFVSTIQHACALFDIVTWMIEKRFKNNQHNFYRDYTRKFAQEYEWIIGIIEFYDNAINCQIPFYSLSLKTQKILLFLILKSMKSYNLSVKGIIVISHYLFATYVFEQKKYFENEYYVGNFRLFKLIGFRHYETSLKQLMYDGFLNFMLPMKKILYRFKWDWDKLKNKPELIILKKYTSQSRFCCLSVFAFLMLLSVICILLYIFDIVNETKLILPVCVNYLLKEKMHYYLITIPKY</sequence>
<feature type="transmembrane region" description="Helical" evidence="1">
    <location>
        <begin position="97"/>
        <end position="125"/>
    </location>
</feature>
<feature type="transmembrane region" description="Helical" evidence="1">
    <location>
        <begin position="766"/>
        <end position="787"/>
    </location>
</feature>
<feature type="transmembrane region" description="Helical" evidence="1">
    <location>
        <begin position="442"/>
        <end position="464"/>
    </location>
</feature>
<dbReference type="Proteomes" id="UP001607303">
    <property type="component" value="Unassembled WGS sequence"/>
</dbReference>
<feature type="transmembrane region" description="Helical" evidence="1">
    <location>
        <begin position="325"/>
        <end position="347"/>
    </location>
</feature>
<feature type="transmembrane region" description="Helical" evidence="1">
    <location>
        <begin position="577"/>
        <end position="597"/>
    </location>
</feature>
<feature type="transmembrane region" description="Helical" evidence="1">
    <location>
        <begin position="6"/>
        <end position="28"/>
    </location>
</feature>
<feature type="transmembrane region" description="Helical" evidence="1">
    <location>
        <begin position="970"/>
        <end position="992"/>
    </location>
</feature>
<evidence type="ECO:0000313" key="2">
    <source>
        <dbReference type="EMBL" id="KAL2734731.1"/>
    </source>
</evidence>
<dbReference type="AlphaFoldDB" id="A0ABD2BPM4"/>
<evidence type="ECO:0000256" key="1">
    <source>
        <dbReference type="SAM" id="Phobius"/>
    </source>
</evidence>
<keyword evidence="1" id="KW-1133">Transmembrane helix</keyword>
<reference evidence="2 3" key="1">
    <citation type="journal article" date="2024" name="Ann. Entomol. Soc. Am.">
        <title>Genomic analyses of the southern and eastern yellowjacket wasps (Hymenoptera: Vespidae) reveal evolutionary signatures of social life.</title>
        <authorList>
            <person name="Catto M.A."/>
            <person name="Caine P.B."/>
            <person name="Orr S.E."/>
            <person name="Hunt B.G."/>
            <person name="Goodisman M.A.D."/>
        </authorList>
    </citation>
    <scope>NUCLEOTIDE SEQUENCE [LARGE SCALE GENOMIC DNA]</scope>
    <source>
        <strain evidence="2">232</strain>
        <tissue evidence="2">Head and thorax</tissue>
    </source>
</reference>
<organism evidence="2 3">
    <name type="scientific">Vespula maculifrons</name>
    <name type="common">Eastern yellow jacket</name>
    <name type="synonym">Wasp</name>
    <dbReference type="NCBI Taxonomy" id="7453"/>
    <lineage>
        <taxon>Eukaryota</taxon>
        <taxon>Metazoa</taxon>
        <taxon>Ecdysozoa</taxon>
        <taxon>Arthropoda</taxon>
        <taxon>Hexapoda</taxon>
        <taxon>Insecta</taxon>
        <taxon>Pterygota</taxon>
        <taxon>Neoptera</taxon>
        <taxon>Endopterygota</taxon>
        <taxon>Hymenoptera</taxon>
        <taxon>Apocrita</taxon>
        <taxon>Aculeata</taxon>
        <taxon>Vespoidea</taxon>
        <taxon>Vespidae</taxon>
        <taxon>Vespinae</taxon>
        <taxon>Vespula</taxon>
    </lineage>
</organism>
<proteinExistence type="predicted"/>
<evidence type="ECO:0000313" key="3">
    <source>
        <dbReference type="Proteomes" id="UP001607303"/>
    </source>
</evidence>
<keyword evidence="3" id="KW-1185">Reference proteome</keyword>
<gene>
    <name evidence="2" type="ORF">V1477_013908</name>
</gene>
<comment type="caution">
    <text evidence="2">The sequence shown here is derived from an EMBL/GenBank/DDBJ whole genome shotgun (WGS) entry which is preliminary data.</text>
</comment>
<feature type="transmembrane region" description="Helical" evidence="1">
    <location>
        <begin position="719"/>
        <end position="746"/>
    </location>
</feature>